<keyword evidence="1" id="KW-1133">Transmembrane helix</keyword>
<protein>
    <submittedName>
        <fullName evidence="2">Uncharacterized protein</fullName>
    </submittedName>
</protein>
<keyword evidence="1" id="KW-0812">Transmembrane</keyword>
<keyword evidence="1" id="KW-0472">Membrane</keyword>
<feature type="transmembrane region" description="Helical" evidence="1">
    <location>
        <begin position="66"/>
        <end position="89"/>
    </location>
</feature>
<sequence length="248" mass="28432">MTTKNNTPKTISHLFSDVERKAILKQYLIFMGIIEICILICCWFYQMGTQDYDRFGPVDIPFPWRIYFLLAFLTPVVITFLVGIFLVAFNKYLADQDSKVASKDKQTSIVPGRFESIVQTLLNLPFLLSLFLVGIGAGIIYRIDDIVNYIQRLGAQSVQFLLVLLCTTLGIGTLFGLTWMIFTYKLKKKSMEYEFRSHVMDKFGIAVLDDNTMFTRSGQLITHDKTITNDQLKDVKQLTDTRDSDQNA</sequence>
<evidence type="ECO:0000313" key="2">
    <source>
        <dbReference type="EMBL" id="ETR74593.1"/>
    </source>
</evidence>
<reference evidence="3" key="1">
    <citation type="submission" date="2012-11" db="EMBL/GenBank/DDBJ databases">
        <authorList>
            <person name="Lucero-Rivera Y.E."/>
            <person name="Tovar-Ramirez D."/>
        </authorList>
    </citation>
    <scope>NUCLEOTIDE SEQUENCE [LARGE SCALE GENOMIC DNA]</scope>
    <source>
        <strain evidence="3">Araruama</strain>
    </source>
</reference>
<evidence type="ECO:0000313" key="3">
    <source>
        <dbReference type="Proteomes" id="UP000189670"/>
    </source>
</evidence>
<dbReference type="AlphaFoldDB" id="A0A1V1PIM6"/>
<feature type="transmembrane region" description="Helical" evidence="1">
    <location>
        <begin position="121"/>
        <end position="141"/>
    </location>
</feature>
<dbReference type="Proteomes" id="UP000189670">
    <property type="component" value="Unassembled WGS sequence"/>
</dbReference>
<proteinExistence type="predicted"/>
<evidence type="ECO:0000256" key="1">
    <source>
        <dbReference type="SAM" id="Phobius"/>
    </source>
</evidence>
<dbReference type="EMBL" id="ATBP01000003">
    <property type="protein sequence ID" value="ETR74593.1"/>
    <property type="molecule type" value="Genomic_DNA"/>
</dbReference>
<organism evidence="2 3">
    <name type="scientific">Candidatus Magnetoglobus multicellularis str. Araruama</name>
    <dbReference type="NCBI Taxonomy" id="890399"/>
    <lineage>
        <taxon>Bacteria</taxon>
        <taxon>Pseudomonadati</taxon>
        <taxon>Thermodesulfobacteriota</taxon>
        <taxon>Desulfobacteria</taxon>
        <taxon>Desulfobacterales</taxon>
        <taxon>Desulfobacteraceae</taxon>
        <taxon>Candidatus Magnetoglobus</taxon>
    </lineage>
</organism>
<feature type="transmembrane region" description="Helical" evidence="1">
    <location>
        <begin position="161"/>
        <end position="182"/>
    </location>
</feature>
<name>A0A1V1PIM6_9BACT</name>
<comment type="caution">
    <text evidence="2">The sequence shown here is derived from an EMBL/GenBank/DDBJ whole genome shotgun (WGS) entry which is preliminary data.</text>
</comment>
<accession>A0A1V1PIM6</accession>
<feature type="transmembrane region" description="Helical" evidence="1">
    <location>
        <begin position="27"/>
        <end position="46"/>
    </location>
</feature>
<gene>
    <name evidence="2" type="ORF">OMM_00100</name>
</gene>